<dbReference type="GO" id="GO:0016787">
    <property type="term" value="F:hydrolase activity"/>
    <property type="evidence" value="ECO:0007669"/>
    <property type="project" value="UniProtKB-KW"/>
</dbReference>
<dbReference type="OrthoDB" id="5861266at2759"/>
<keyword evidence="6" id="KW-0378">Hydrolase</keyword>
<feature type="domain" description="DNA replication factor Dna2 N-terminal" evidence="11">
    <location>
        <begin position="176"/>
        <end position="372"/>
    </location>
</feature>
<dbReference type="EMBL" id="JPKZ01001185">
    <property type="protein sequence ID" value="KHN83494.1"/>
    <property type="molecule type" value="Genomic_DNA"/>
</dbReference>
<dbReference type="AlphaFoldDB" id="A0A0B2VQ61"/>
<evidence type="ECO:0000256" key="6">
    <source>
        <dbReference type="ARBA" id="ARBA00022801"/>
    </source>
</evidence>
<dbReference type="GO" id="GO:0046872">
    <property type="term" value="F:metal ion binding"/>
    <property type="evidence" value="ECO:0007669"/>
    <property type="project" value="UniProtKB-KW"/>
</dbReference>
<protein>
    <submittedName>
        <fullName evidence="12">DNA replication ATP-dependent helicase/nuclease DNA2</fullName>
    </submittedName>
</protein>
<evidence type="ECO:0000256" key="8">
    <source>
        <dbReference type="ARBA" id="ARBA00022840"/>
    </source>
</evidence>
<keyword evidence="4" id="KW-0479">Metal-binding</keyword>
<evidence type="ECO:0000256" key="1">
    <source>
        <dbReference type="ARBA" id="ARBA00001966"/>
    </source>
</evidence>
<comment type="similarity">
    <text evidence="2">Belongs to the DNA2/NAM7 helicase family.</text>
</comment>
<keyword evidence="10" id="KW-0411">Iron-sulfur</keyword>
<dbReference type="STRING" id="6265.A0A0B2VQ61"/>
<dbReference type="Gene3D" id="3.90.320.10">
    <property type="match status" value="1"/>
</dbReference>
<proteinExistence type="inferred from homology"/>
<organism evidence="12 13">
    <name type="scientific">Toxocara canis</name>
    <name type="common">Canine roundworm</name>
    <dbReference type="NCBI Taxonomy" id="6265"/>
    <lineage>
        <taxon>Eukaryota</taxon>
        <taxon>Metazoa</taxon>
        <taxon>Ecdysozoa</taxon>
        <taxon>Nematoda</taxon>
        <taxon>Chromadorea</taxon>
        <taxon>Rhabditida</taxon>
        <taxon>Spirurina</taxon>
        <taxon>Ascaridomorpha</taxon>
        <taxon>Ascaridoidea</taxon>
        <taxon>Toxocaridae</taxon>
        <taxon>Toxocara</taxon>
    </lineage>
</organism>
<evidence type="ECO:0000256" key="5">
    <source>
        <dbReference type="ARBA" id="ARBA00022741"/>
    </source>
</evidence>
<keyword evidence="9" id="KW-0408">Iron</keyword>
<keyword evidence="5" id="KW-0547">Nucleotide-binding</keyword>
<reference evidence="12 13" key="1">
    <citation type="submission" date="2014-11" db="EMBL/GenBank/DDBJ databases">
        <title>Genetic blueprint of the zoonotic pathogen Toxocara canis.</title>
        <authorList>
            <person name="Zhu X.-Q."/>
            <person name="Korhonen P.K."/>
            <person name="Cai H."/>
            <person name="Young N.D."/>
            <person name="Nejsum P."/>
            <person name="von Samson-Himmelstjerna G."/>
            <person name="Boag P.R."/>
            <person name="Tan P."/>
            <person name="Li Q."/>
            <person name="Min J."/>
            <person name="Yang Y."/>
            <person name="Wang X."/>
            <person name="Fang X."/>
            <person name="Hall R.S."/>
            <person name="Hofmann A."/>
            <person name="Sternberg P.W."/>
            <person name="Jex A.R."/>
            <person name="Gasser R.B."/>
        </authorList>
    </citation>
    <scope>NUCLEOTIDE SEQUENCE [LARGE SCALE GENOMIC DNA]</scope>
    <source>
        <strain evidence="12">PN_DK_2014</strain>
    </source>
</reference>
<dbReference type="InterPro" id="IPR014808">
    <property type="entry name" value="DNA_replication_fac_Dna2_N"/>
</dbReference>
<dbReference type="Pfam" id="PF08696">
    <property type="entry name" value="Dna2"/>
    <property type="match status" value="1"/>
</dbReference>
<keyword evidence="3" id="KW-0540">Nuclease</keyword>
<dbReference type="GO" id="GO:0004386">
    <property type="term" value="F:helicase activity"/>
    <property type="evidence" value="ECO:0007669"/>
    <property type="project" value="UniProtKB-KW"/>
</dbReference>
<dbReference type="InterPro" id="IPR011604">
    <property type="entry name" value="PDDEXK-like_dom_sf"/>
</dbReference>
<evidence type="ECO:0000313" key="12">
    <source>
        <dbReference type="EMBL" id="KHN83494.1"/>
    </source>
</evidence>
<gene>
    <name evidence="12" type="primary">dna2</name>
    <name evidence="12" type="ORF">Tcan_04686</name>
</gene>
<dbReference type="CDD" id="cd22318">
    <property type="entry name" value="DNA2_N-like"/>
    <property type="match status" value="1"/>
</dbReference>
<evidence type="ECO:0000256" key="9">
    <source>
        <dbReference type="ARBA" id="ARBA00023004"/>
    </source>
</evidence>
<dbReference type="PANTHER" id="PTHR36531">
    <property type="entry name" value="CRISPR-ASSOCIATED EXONUCLEASE CAS4"/>
    <property type="match status" value="1"/>
</dbReference>
<evidence type="ECO:0000256" key="7">
    <source>
        <dbReference type="ARBA" id="ARBA00022806"/>
    </source>
</evidence>
<dbReference type="InterPro" id="IPR051827">
    <property type="entry name" value="Cas4_exonuclease"/>
</dbReference>
<dbReference type="Proteomes" id="UP000031036">
    <property type="component" value="Unassembled WGS sequence"/>
</dbReference>
<evidence type="ECO:0000313" key="13">
    <source>
        <dbReference type="Proteomes" id="UP000031036"/>
    </source>
</evidence>
<dbReference type="GO" id="GO:0051536">
    <property type="term" value="F:iron-sulfur cluster binding"/>
    <property type="evidence" value="ECO:0007669"/>
    <property type="project" value="UniProtKB-KW"/>
</dbReference>
<accession>A0A0B2VQ61</accession>
<evidence type="ECO:0000256" key="3">
    <source>
        <dbReference type="ARBA" id="ARBA00022722"/>
    </source>
</evidence>
<evidence type="ECO:0000256" key="10">
    <source>
        <dbReference type="ARBA" id="ARBA00023014"/>
    </source>
</evidence>
<dbReference type="PANTHER" id="PTHR36531:SF6">
    <property type="entry name" value="DNA REPLICATION ATP-DEPENDENT HELICASE_NUCLEASE DNA2"/>
    <property type="match status" value="1"/>
</dbReference>
<sequence>MGLRSRILPKSVEGGVSQLMDWSHQKQNIRKRSCRALVESPSHNITPSTIADVNGGDRWCSLDESINGNMQVLSNDKQRCLTTSSLTDYQKEQDVAPLLVDSDKAFLPAKRPKRIEIETEYRGKFRFYDRKDLSESGISGFPSLTPYSRQYDLLVTEVEGGGCSQKALCKNTISDELFTVSLNGIWADTMVSVGSSIRLIEPKVIDEKELIVDSDHGLVVLESDVLVPCTSVVQGLSCARKAVLCNRFRGGNMPNKSMFIGSVVHSLFQSAARCKSSKVTREWLLHTWRKQYCSSFLQQLVAMNMTPSQVEDELSVYLDSITDWIDRYMPPPLGRSEPLSSGSCIEQVADIEENIWDHFIGIKGKVDVSLQVRTKNSKRLVEPLELKTGKSKLSVEHDGQVLLYCLALSSRIPNLGAIGDGMLLYVKDCVARPVQPRLNELKGILHLRNEVAAYFGSVSEKSLPAPLSDTRSCKWCECATVCCALQKTVESSHCVSASMLALQSSLTSHLSTNHLEYFQKWIRWIIMEWNAAKSVKADVRDIWKVDSRQREEMGRCLADMCIDVSNANEDCTTVKFKRKSGSPIQAMFAKGDMVVVSNEKNIAFAMGPVEAVDGMCLARLLFEFFSSFLPFSFFFLL</sequence>
<dbReference type="GO" id="GO:0004518">
    <property type="term" value="F:nuclease activity"/>
    <property type="evidence" value="ECO:0007669"/>
    <property type="project" value="UniProtKB-KW"/>
</dbReference>
<comment type="caution">
    <text evidence="12">The sequence shown here is derived from an EMBL/GenBank/DDBJ whole genome shotgun (WGS) entry which is preliminary data.</text>
</comment>
<keyword evidence="8" id="KW-0067">ATP-binding</keyword>
<evidence type="ECO:0000256" key="4">
    <source>
        <dbReference type="ARBA" id="ARBA00022723"/>
    </source>
</evidence>
<comment type="cofactor">
    <cofactor evidence="1">
        <name>[4Fe-4S] cluster</name>
        <dbReference type="ChEBI" id="CHEBI:49883"/>
    </cofactor>
</comment>
<evidence type="ECO:0000259" key="11">
    <source>
        <dbReference type="Pfam" id="PF08696"/>
    </source>
</evidence>
<keyword evidence="13" id="KW-1185">Reference proteome</keyword>
<keyword evidence="7 12" id="KW-0347">Helicase</keyword>
<name>A0A0B2VQ61_TOXCA</name>
<evidence type="ECO:0000256" key="2">
    <source>
        <dbReference type="ARBA" id="ARBA00007913"/>
    </source>
</evidence>
<dbReference type="GO" id="GO:0005524">
    <property type="term" value="F:ATP binding"/>
    <property type="evidence" value="ECO:0007669"/>
    <property type="project" value="UniProtKB-KW"/>
</dbReference>